<reference evidence="1" key="2">
    <citation type="submission" date="2011-02" db="EMBL/GenBank/DDBJ databases">
        <authorList>
            <person name="MacLean D."/>
        </authorList>
    </citation>
    <scope>NUCLEOTIDE SEQUENCE</scope>
</reference>
<dbReference type="HOGENOM" id="CLU_2404106_0_0_1"/>
<evidence type="ECO:0000313" key="1">
    <source>
        <dbReference type="EMBL" id="CCA16988.1"/>
    </source>
</evidence>
<proteinExistence type="predicted"/>
<accession>F0W789</accession>
<reference evidence="1" key="1">
    <citation type="journal article" date="2011" name="PLoS Biol.">
        <title>Gene gain and loss during evolution of obligate parasitism in the white rust pathogen of Arabidopsis thaliana.</title>
        <authorList>
            <person name="Kemen E."/>
            <person name="Gardiner A."/>
            <person name="Schultz-Larsen T."/>
            <person name="Kemen A.C."/>
            <person name="Balmuth A.L."/>
            <person name="Robert-Seilaniantz A."/>
            <person name="Bailey K."/>
            <person name="Holub E."/>
            <person name="Studholme D.J."/>
            <person name="Maclean D."/>
            <person name="Jones J.D."/>
        </authorList>
    </citation>
    <scope>NUCLEOTIDE SEQUENCE</scope>
</reference>
<gene>
    <name evidence="1" type="primary">AlNc14C28G2711</name>
    <name evidence="1" type="ORF">ALNC14_031310</name>
</gene>
<sequence>MFHQSCTATNLPQSNPVDFLDDIRCGTLITSTFFLGGQIRSLVAVHFNRTTVCSLALIDYISINTNDHKFLRGKRAHMMHFDWLSPSASISIG</sequence>
<protein>
    <submittedName>
        <fullName evidence="1">AlNc14C28G2711 protein</fullName>
    </submittedName>
</protein>
<dbReference type="AlphaFoldDB" id="F0W789"/>
<dbReference type="EMBL" id="FR824073">
    <property type="protein sequence ID" value="CCA16988.1"/>
    <property type="molecule type" value="Genomic_DNA"/>
</dbReference>
<organism evidence="1">
    <name type="scientific">Albugo laibachii Nc14</name>
    <dbReference type="NCBI Taxonomy" id="890382"/>
    <lineage>
        <taxon>Eukaryota</taxon>
        <taxon>Sar</taxon>
        <taxon>Stramenopiles</taxon>
        <taxon>Oomycota</taxon>
        <taxon>Peronosporomycetes</taxon>
        <taxon>Albuginales</taxon>
        <taxon>Albuginaceae</taxon>
        <taxon>Albugo</taxon>
    </lineage>
</organism>
<name>F0W789_9STRA</name>